<dbReference type="GO" id="GO:0003677">
    <property type="term" value="F:DNA binding"/>
    <property type="evidence" value="ECO:0007669"/>
    <property type="project" value="InterPro"/>
</dbReference>
<feature type="region of interest" description="Disordered" evidence="5">
    <location>
        <begin position="1"/>
        <end position="25"/>
    </location>
</feature>
<evidence type="ECO:0000256" key="1">
    <source>
        <dbReference type="ARBA" id="ARBA00004123"/>
    </source>
</evidence>
<dbReference type="SMART" id="SM00353">
    <property type="entry name" value="HLH"/>
    <property type="match status" value="1"/>
</dbReference>
<dbReference type="PANTHER" id="PTHR10985">
    <property type="entry name" value="BASIC HELIX-LOOP-HELIX TRANSCRIPTION FACTOR, HES-RELATED"/>
    <property type="match status" value="1"/>
</dbReference>
<dbReference type="Pfam" id="PF07527">
    <property type="entry name" value="Hairy_orange"/>
    <property type="match status" value="1"/>
</dbReference>
<reference evidence="8" key="2">
    <citation type="submission" date="2023-11" db="UniProtKB">
        <authorList>
            <consortium name="WormBaseParasite"/>
        </authorList>
    </citation>
    <scope>IDENTIFICATION</scope>
</reference>
<keyword evidence="4" id="KW-0539">Nucleus</keyword>
<accession>A0AA85JVU8</accession>
<proteinExistence type="predicted"/>
<dbReference type="Gene3D" id="4.10.280.10">
    <property type="entry name" value="Helix-loop-helix DNA-binding domain"/>
    <property type="match status" value="1"/>
</dbReference>
<dbReference type="AlphaFoldDB" id="A0AA85JVU8"/>
<dbReference type="InterPro" id="IPR036638">
    <property type="entry name" value="HLH_DNA-bd_sf"/>
</dbReference>
<name>A0AA85JVU8_TRIRE</name>
<organism evidence="7 8">
    <name type="scientific">Trichobilharzia regenti</name>
    <name type="common">Nasal bird schistosome</name>
    <dbReference type="NCBI Taxonomy" id="157069"/>
    <lineage>
        <taxon>Eukaryota</taxon>
        <taxon>Metazoa</taxon>
        <taxon>Spiralia</taxon>
        <taxon>Lophotrochozoa</taxon>
        <taxon>Platyhelminthes</taxon>
        <taxon>Trematoda</taxon>
        <taxon>Digenea</taxon>
        <taxon>Strigeidida</taxon>
        <taxon>Schistosomatoidea</taxon>
        <taxon>Schistosomatidae</taxon>
        <taxon>Trichobilharzia</taxon>
    </lineage>
</organism>
<dbReference type="InterPro" id="IPR003650">
    <property type="entry name" value="Orange_dom"/>
</dbReference>
<dbReference type="PROSITE" id="PS50888">
    <property type="entry name" value="BHLH"/>
    <property type="match status" value="1"/>
</dbReference>
<feature type="compositionally biased region" description="Polar residues" evidence="5">
    <location>
        <begin position="354"/>
        <end position="373"/>
    </location>
</feature>
<evidence type="ECO:0000256" key="4">
    <source>
        <dbReference type="ARBA" id="ARBA00023242"/>
    </source>
</evidence>
<feature type="region of interest" description="Disordered" evidence="5">
    <location>
        <begin position="353"/>
        <end position="384"/>
    </location>
</feature>
<dbReference type="Pfam" id="PF00010">
    <property type="entry name" value="HLH"/>
    <property type="match status" value="1"/>
</dbReference>
<evidence type="ECO:0000256" key="3">
    <source>
        <dbReference type="ARBA" id="ARBA00023163"/>
    </source>
</evidence>
<dbReference type="InterPro" id="IPR050370">
    <property type="entry name" value="HES_HEY"/>
</dbReference>
<dbReference type="Proteomes" id="UP000050795">
    <property type="component" value="Unassembled WGS sequence"/>
</dbReference>
<dbReference type="WBParaSite" id="TREG1_56040.1">
    <property type="protein sequence ID" value="TREG1_56040.1"/>
    <property type="gene ID" value="TREG1_56040"/>
</dbReference>
<evidence type="ECO:0000259" key="6">
    <source>
        <dbReference type="PROSITE" id="PS50888"/>
    </source>
</evidence>
<dbReference type="SUPFAM" id="SSF158457">
    <property type="entry name" value="Orange domain-like"/>
    <property type="match status" value="1"/>
</dbReference>
<dbReference type="GO" id="GO:0046983">
    <property type="term" value="F:protein dimerization activity"/>
    <property type="evidence" value="ECO:0007669"/>
    <property type="project" value="InterPro"/>
</dbReference>
<dbReference type="SUPFAM" id="SSF47459">
    <property type="entry name" value="HLH, helix-loop-helix DNA-binding domain"/>
    <property type="match status" value="1"/>
</dbReference>
<sequence>MDDFGGDETGSPYTSGTDRKRRRGVIEKRRRDRINCSLADLKRLVPDSNYKPGSAKLEKAEILQLTVEFLQKLHKDGHVLNSEARAVELRRIGFKDCLLEVTRLLSTYDGVNISGQELTRHLLSHLYQCEKQRDSEAKTYLANIAAVANSMLIQTGTLNQTSTKNTQYSQQQYYHTLQGNYISNELNNSNVTKSKSSKINSGVCEHAELKLNKLPTTDASLNPSQIKLSHQTYHPYTNSSSVSSTFYTNGGNNYTPYHHYTDYHLLEQQNPFKHTLKVEEKGSDQLSNFYFQSDSLYPNYVYGEQWNKHLAYSSSSAYSSTPSTLSDVITSNYVNNNFNPLSNSTSVSFSNTVYPTTTGMGPNESQSTSSPPFRSTPDDSDIGFSPHLKSNLSGVIGNDEIEEECGYSTRECTGHMTVTLTSSTTTMTTPSAKTISATNYPQSNYHNDYDYTYHRKNDVCMNLSADYPCSPVKLNSMPIHTGDVYPRHLTNTYNSNNNNNNNSNNNIDMLYPSYTNESWRQINTTTDLVQHKDYAFHSHLSTPALHMHEHRNPSTQPYSANTLDVDTAPVTANTILEGTCDKKLLAE</sequence>
<evidence type="ECO:0000313" key="8">
    <source>
        <dbReference type="WBParaSite" id="TREG1_56040.1"/>
    </source>
</evidence>
<dbReference type="Gene3D" id="6.10.250.980">
    <property type="match status" value="1"/>
</dbReference>
<evidence type="ECO:0000256" key="2">
    <source>
        <dbReference type="ARBA" id="ARBA00023015"/>
    </source>
</evidence>
<keyword evidence="2" id="KW-0805">Transcription regulation</keyword>
<comment type="subcellular location">
    <subcellularLocation>
        <location evidence="1">Nucleus</location>
    </subcellularLocation>
</comment>
<dbReference type="GO" id="GO:0006355">
    <property type="term" value="P:regulation of DNA-templated transcription"/>
    <property type="evidence" value="ECO:0007669"/>
    <property type="project" value="InterPro"/>
</dbReference>
<reference evidence="7" key="1">
    <citation type="submission" date="2022-06" db="EMBL/GenBank/DDBJ databases">
        <authorList>
            <person name="Berger JAMES D."/>
            <person name="Berger JAMES D."/>
        </authorList>
    </citation>
    <scope>NUCLEOTIDE SEQUENCE [LARGE SCALE GENOMIC DNA]</scope>
</reference>
<keyword evidence="7" id="KW-1185">Reference proteome</keyword>
<evidence type="ECO:0000256" key="5">
    <source>
        <dbReference type="SAM" id="MobiDB-lite"/>
    </source>
</evidence>
<dbReference type="GO" id="GO:0005634">
    <property type="term" value="C:nucleus"/>
    <property type="evidence" value="ECO:0007669"/>
    <property type="project" value="UniProtKB-SubCell"/>
</dbReference>
<keyword evidence="3" id="KW-0804">Transcription</keyword>
<protein>
    <submittedName>
        <fullName evidence="8">Orange domain-containing protein</fullName>
    </submittedName>
</protein>
<evidence type="ECO:0000313" key="7">
    <source>
        <dbReference type="Proteomes" id="UP000050795"/>
    </source>
</evidence>
<dbReference type="InterPro" id="IPR011598">
    <property type="entry name" value="bHLH_dom"/>
</dbReference>
<feature type="domain" description="BHLH" evidence="6">
    <location>
        <begin position="18"/>
        <end position="73"/>
    </location>
</feature>